<keyword evidence="4 7" id="KW-0812">Transmembrane</keyword>
<sequence length="847" mass="94345">MDTGAGSLAIGELIGAGFFIVAIVSGCMGIIKPFQSQKITFMRDASFLTGAIMIITWIVYHQHINWYHSIILIGYYLCYVSVVVFGAYGNKQDNVTNECKCKSEQVSSKAGVDETTHLLGGNPPLRLIIPDREMSVQSNLSDFNSQNHLGHIIRPVSPNSSRPSLHFDAISRSTSVNGSIYSRTYRRPMTPRVGIRTSVFGAIEFQEQVNNIRRANSSLSILPHHYRNRQNSMPPPMWQNSQGRIHQQQTQPNEVFSTEGNGRQRASTMTDKLLTLSAVSAQETQDYFTYLSAHNQHQFINIQSSSPPQLSVQTPEMTIPEIRLAPPNSNENRIPSPEYIDIRNNQFWPTSPVVGRSRGQSTHSLAPPSILSDVDDSAFYSCRQSFEISPSDSFDHQNKLLSAIMNIPRHQEESECQSHSSVFQDVLQLNIPNNEGGVSSLLYPTNNNPSLYHYRENSDYSFNSKCCHHRPPTRYSKWYLILEELIQVVLPTLQGWKEKSFFSKVSSLAAAPLVLVFTVTLPVAEIEQVKVDDIEVIEILVNEDEGISTNKSKDPKNYLSVPVAENDVLTETKVIIDDVDTRQGWNKYLMVLQSVISTTFLFGVFAVNGAIPGAMVIVGMAIGLLLAVFVIKTTKVDEPPSWFWMLSFLGFFVALNWIFLLANEVVGLLQAIGEIFAVSDAIMGLTVFALGNSVGDFVANTAIAKMGFPTMAISACYAGPLLNMVLGVGVSSLYQFWKTGQAYQLDIAPTIIVSSMGLVTVLLSTLIVVNLNGYHVTKNLGYWMISVYLMCCTCVNRICAENMILRLGGFTTTRLWNRDLAACLNMLEIVYSLRNNNGIPTRFQRRL</sequence>
<protein>
    <recommendedName>
        <fullName evidence="8">Sodium/calcium exchanger membrane region domain-containing protein</fullName>
    </recommendedName>
</protein>
<dbReference type="PANTHER" id="PTHR12266">
    <property type="entry name" value="NA+/CA2+ K+ INDEPENDENT EXCHANGER"/>
    <property type="match status" value="1"/>
</dbReference>
<feature type="transmembrane region" description="Helical" evidence="7">
    <location>
        <begin position="66"/>
        <end position="88"/>
    </location>
</feature>
<dbReference type="InterPro" id="IPR004837">
    <property type="entry name" value="NaCa_Exmemb"/>
</dbReference>
<feature type="transmembrane region" description="Helical" evidence="7">
    <location>
        <begin position="614"/>
        <end position="631"/>
    </location>
</feature>
<organism evidence="9 10">
    <name type="scientific">Mucor flavus</name>
    <dbReference type="NCBI Taxonomy" id="439312"/>
    <lineage>
        <taxon>Eukaryota</taxon>
        <taxon>Fungi</taxon>
        <taxon>Fungi incertae sedis</taxon>
        <taxon>Mucoromycota</taxon>
        <taxon>Mucoromycotina</taxon>
        <taxon>Mucoromycetes</taxon>
        <taxon>Mucorales</taxon>
        <taxon>Mucorineae</taxon>
        <taxon>Mucoraceae</taxon>
        <taxon>Mucor</taxon>
    </lineage>
</organism>
<evidence type="ECO:0000259" key="8">
    <source>
        <dbReference type="Pfam" id="PF01699"/>
    </source>
</evidence>
<evidence type="ECO:0000256" key="2">
    <source>
        <dbReference type="ARBA" id="ARBA00008170"/>
    </source>
</evidence>
<comment type="similarity">
    <text evidence="2">Belongs to the Ca(2+):cation antiporter (CaCA) (TC 2.A.19) family.</text>
</comment>
<keyword evidence="5 7" id="KW-1133">Transmembrane helix</keyword>
<feature type="domain" description="Sodium/calcium exchanger membrane region" evidence="8">
    <location>
        <begin position="4"/>
        <end position="84"/>
    </location>
</feature>
<dbReference type="PANTHER" id="PTHR12266:SF0">
    <property type="entry name" value="MITOCHONDRIAL SODIUM_CALCIUM EXCHANGER PROTEIN"/>
    <property type="match status" value="1"/>
</dbReference>
<evidence type="ECO:0000256" key="3">
    <source>
        <dbReference type="ARBA" id="ARBA00022448"/>
    </source>
</evidence>
<accession>A0ABP9Z877</accession>
<feature type="transmembrane region" description="Helical" evidence="7">
    <location>
        <begin position="588"/>
        <end position="607"/>
    </location>
</feature>
<reference evidence="9 10" key="1">
    <citation type="submission" date="2024-04" db="EMBL/GenBank/DDBJ databases">
        <title>genome sequences of Mucor flavus KT1a and Helicostylum pulchrum KT1b strains isolated from the surface of a dry-aged beef.</title>
        <authorList>
            <person name="Toyotome T."/>
            <person name="Hosono M."/>
            <person name="Torimaru M."/>
            <person name="Fukuda K."/>
            <person name="Mikami N."/>
        </authorList>
    </citation>
    <scope>NUCLEOTIDE SEQUENCE [LARGE SCALE GENOMIC DNA]</scope>
    <source>
        <strain evidence="9 10">KT1a</strain>
    </source>
</reference>
<evidence type="ECO:0000256" key="6">
    <source>
        <dbReference type="ARBA" id="ARBA00023136"/>
    </source>
</evidence>
<dbReference type="InterPro" id="IPR051359">
    <property type="entry name" value="CaCA_antiporter"/>
</dbReference>
<dbReference type="Gene3D" id="1.20.1420.30">
    <property type="entry name" value="NCX, central ion-binding region"/>
    <property type="match status" value="2"/>
</dbReference>
<feature type="transmembrane region" description="Helical" evidence="7">
    <location>
        <begin position="746"/>
        <end position="768"/>
    </location>
</feature>
<feature type="transmembrane region" description="Helical" evidence="7">
    <location>
        <begin position="6"/>
        <end position="29"/>
    </location>
</feature>
<keyword evidence="3" id="KW-0813">Transport</keyword>
<dbReference type="InterPro" id="IPR044880">
    <property type="entry name" value="NCX_ion-bd_dom_sf"/>
</dbReference>
<dbReference type="Proteomes" id="UP001473302">
    <property type="component" value="Unassembled WGS sequence"/>
</dbReference>
<dbReference type="EMBL" id="BAABUK010000025">
    <property type="protein sequence ID" value="GAA5815338.1"/>
    <property type="molecule type" value="Genomic_DNA"/>
</dbReference>
<evidence type="ECO:0000256" key="4">
    <source>
        <dbReference type="ARBA" id="ARBA00022692"/>
    </source>
</evidence>
<keyword evidence="6 7" id="KW-0472">Membrane</keyword>
<feature type="transmembrane region" description="Helical" evidence="7">
    <location>
        <begin position="711"/>
        <end position="734"/>
    </location>
</feature>
<feature type="transmembrane region" description="Helical" evidence="7">
    <location>
        <begin position="643"/>
        <end position="661"/>
    </location>
</feature>
<evidence type="ECO:0000256" key="5">
    <source>
        <dbReference type="ARBA" id="ARBA00022989"/>
    </source>
</evidence>
<evidence type="ECO:0000256" key="1">
    <source>
        <dbReference type="ARBA" id="ARBA00004141"/>
    </source>
</evidence>
<evidence type="ECO:0000256" key="7">
    <source>
        <dbReference type="SAM" id="Phobius"/>
    </source>
</evidence>
<feature type="transmembrane region" description="Helical" evidence="7">
    <location>
        <begin position="41"/>
        <end position="60"/>
    </location>
</feature>
<proteinExistence type="inferred from homology"/>
<name>A0ABP9Z877_9FUNG</name>
<feature type="transmembrane region" description="Helical" evidence="7">
    <location>
        <begin position="668"/>
        <end position="691"/>
    </location>
</feature>
<evidence type="ECO:0000313" key="9">
    <source>
        <dbReference type="EMBL" id="GAA5815338.1"/>
    </source>
</evidence>
<dbReference type="Pfam" id="PF01699">
    <property type="entry name" value="Na_Ca_ex"/>
    <property type="match status" value="2"/>
</dbReference>
<keyword evidence="10" id="KW-1185">Reference proteome</keyword>
<gene>
    <name evidence="9" type="ORF">MFLAVUS_008845</name>
</gene>
<evidence type="ECO:0000313" key="10">
    <source>
        <dbReference type="Proteomes" id="UP001473302"/>
    </source>
</evidence>
<comment type="subcellular location">
    <subcellularLocation>
        <location evidence="1">Membrane</location>
        <topology evidence="1">Multi-pass membrane protein</topology>
    </subcellularLocation>
</comment>
<feature type="domain" description="Sodium/calcium exchanger membrane region" evidence="8">
    <location>
        <begin position="647"/>
        <end position="792"/>
    </location>
</feature>
<comment type="caution">
    <text evidence="9">The sequence shown here is derived from an EMBL/GenBank/DDBJ whole genome shotgun (WGS) entry which is preliminary data.</text>
</comment>